<evidence type="ECO:0000313" key="3">
    <source>
        <dbReference type="EMBL" id="MCX2740308.1"/>
    </source>
</evidence>
<evidence type="ECO:0000259" key="2">
    <source>
        <dbReference type="Pfam" id="PF16344"/>
    </source>
</evidence>
<dbReference type="InterPro" id="IPR032508">
    <property type="entry name" value="FecR_C"/>
</dbReference>
<keyword evidence="4" id="KW-1185">Reference proteome</keyword>
<accession>A0ABT3RFY4</accession>
<protein>
    <submittedName>
        <fullName evidence="3">FecR domain-containing protein</fullName>
    </submittedName>
</protein>
<dbReference type="InterPro" id="IPR006860">
    <property type="entry name" value="FecR"/>
</dbReference>
<feature type="domain" description="Protein FecR C-terminal" evidence="2">
    <location>
        <begin position="272"/>
        <end position="339"/>
    </location>
</feature>
<comment type="caution">
    <text evidence="3">The sequence shown here is derived from an EMBL/GenBank/DDBJ whole genome shotgun (WGS) entry which is preliminary data.</text>
</comment>
<dbReference type="Gene3D" id="2.60.120.1440">
    <property type="match status" value="1"/>
</dbReference>
<dbReference type="Gene3D" id="3.55.50.30">
    <property type="match status" value="1"/>
</dbReference>
<sequence length="344" mass="38294">MNYQLASAVDFAADELFAQWVMAPTAESDAYWQDWLEKNPLKQHEVEEARALVKLLSADMLANNEAEVDIIWGSLQQTIQQEELEKKAEANVVPIGLWQRKGLLRVAAAVTLLCASAFVLFMAKGESVKYATSFGEKRTVTLPDNSVVVLNANSSMTYTNNWPGLSPRRVYLKGEAYFDVAHKAPDQRFIVETADGTRVEVFGTEFNVKCRTNGSRVVLASGEVLLSFEQEGAEKQLKMVPGEMVVVSGKAGLTVREQVKTELYTAWKDNRVIFDNTSLREIANMLEQLYGYKVVIENKELAEQKLTANLHEKGVESILAAVSATLGAKITRHEKMNTILISNI</sequence>
<dbReference type="InterPro" id="IPR012373">
    <property type="entry name" value="Ferrdict_sens_TM"/>
</dbReference>
<name>A0ABT3RFY4_9BACT</name>
<proteinExistence type="predicted"/>
<organism evidence="3 4">
    <name type="scientific">Pontibacter anaerobius</name>
    <dbReference type="NCBI Taxonomy" id="2993940"/>
    <lineage>
        <taxon>Bacteria</taxon>
        <taxon>Pseudomonadati</taxon>
        <taxon>Bacteroidota</taxon>
        <taxon>Cytophagia</taxon>
        <taxon>Cytophagales</taxon>
        <taxon>Hymenobacteraceae</taxon>
        <taxon>Pontibacter</taxon>
    </lineage>
</organism>
<dbReference type="PANTHER" id="PTHR30273">
    <property type="entry name" value="PERIPLASMIC SIGNAL SENSOR AND SIGMA FACTOR ACTIVATOR FECR-RELATED"/>
    <property type="match status" value="1"/>
</dbReference>
<gene>
    <name evidence="3" type="ORF">OO017_10160</name>
</gene>
<feature type="domain" description="FecR protein" evidence="1">
    <location>
        <begin position="129"/>
        <end position="224"/>
    </location>
</feature>
<dbReference type="Pfam" id="PF16344">
    <property type="entry name" value="FecR_C"/>
    <property type="match status" value="1"/>
</dbReference>
<dbReference type="EMBL" id="JAPFQO010000006">
    <property type="protein sequence ID" value="MCX2740308.1"/>
    <property type="molecule type" value="Genomic_DNA"/>
</dbReference>
<dbReference type="PANTHER" id="PTHR30273:SF2">
    <property type="entry name" value="PROTEIN FECR"/>
    <property type="match status" value="1"/>
</dbReference>
<dbReference type="RefSeq" id="WP_266052368.1">
    <property type="nucleotide sequence ID" value="NZ_JAPFQO010000006.1"/>
</dbReference>
<reference evidence="3 4" key="1">
    <citation type="submission" date="2022-11" db="EMBL/GenBank/DDBJ databases">
        <title>The characterization of three novel Bacteroidetes species and genomic analysis of their roles in tidal elemental geochemical cycles.</title>
        <authorList>
            <person name="Ma K.-J."/>
        </authorList>
    </citation>
    <scope>NUCLEOTIDE SEQUENCE [LARGE SCALE GENOMIC DNA]</scope>
    <source>
        <strain evidence="3 4">M82</strain>
    </source>
</reference>
<evidence type="ECO:0000313" key="4">
    <source>
        <dbReference type="Proteomes" id="UP001207228"/>
    </source>
</evidence>
<dbReference type="PIRSF" id="PIRSF018266">
    <property type="entry name" value="FecR"/>
    <property type="match status" value="1"/>
</dbReference>
<dbReference type="Proteomes" id="UP001207228">
    <property type="component" value="Unassembled WGS sequence"/>
</dbReference>
<evidence type="ECO:0000259" key="1">
    <source>
        <dbReference type="Pfam" id="PF04773"/>
    </source>
</evidence>
<dbReference type="Pfam" id="PF04773">
    <property type="entry name" value="FecR"/>
    <property type="match status" value="1"/>
</dbReference>